<dbReference type="RefSeq" id="XP_001330184.1">
    <property type="nucleotide sequence ID" value="XM_001330149.1"/>
</dbReference>
<evidence type="ECO:0000313" key="2">
    <source>
        <dbReference type="EMBL" id="EAY01326.1"/>
    </source>
</evidence>
<organism evidence="2 3">
    <name type="scientific">Trichomonas vaginalis (strain ATCC PRA-98 / G3)</name>
    <dbReference type="NCBI Taxonomy" id="412133"/>
    <lineage>
        <taxon>Eukaryota</taxon>
        <taxon>Metamonada</taxon>
        <taxon>Parabasalia</taxon>
        <taxon>Trichomonadida</taxon>
        <taxon>Trichomonadidae</taxon>
        <taxon>Trichomonas</taxon>
    </lineage>
</organism>
<reference evidence="2" key="2">
    <citation type="journal article" date="2007" name="Science">
        <title>Draft genome sequence of the sexually transmitted pathogen Trichomonas vaginalis.</title>
        <authorList>
            <person name="Carlton J.M."/>
            <person name="Hirt R.P."/>
            <person name="Silva J.C."/>
            <person name="Delcher A.L."/>
            <person name="Schatz M."/>
            <person name="Zhao Q."/>
            <person name="Wortman J.R."/>
            <person name="Bidwell S.L."/>
            <person name="Alsmark U.C.M."/>
            <person name="Besteiro S."/>
            <person name="Sicheritz-Ponten T."/>
            <person name="Noel C.J."/>
            <person name="Dacks J.B."/>
            <person name="Foster P.G."/>
            <person name="Simillion C."/>
            <person name="Van de Peer Y."/>
            <person name="Miranda-Saavedra D."/>
            <person name="Barton G.J."/>
            <person name="Westrop G.D."/>
            <person name="Mueller S."/>
            <person name="Dessi D."/>
            <person name="Fiori P.L."/>
            <person name="Ren Q."/>
            <person name="Paulsen I."/>
            <person name="Zhang H."/>
            <person name="Bastida-Corcuera F.D."/>
            <person name="Simoes-Barbosa A."/>
            <person name="Brown M.T."/>
            <person name="Hayes R.D."/>
            <person name="Mukherjee M."/>
            <person name="Okumura C.Y."/>
            <person name="Schneider R."/>
            <person name="Smith A.J."/>
            <person name="Vanacova S."/>
            <person name="Villalvazo M."/>
            <person name="Haas B.J."/>
            <person name="Pertea M."/>
            <person name="Feldblyum T.V."/>
            <person name="Utterback T.R."/>
            <person name="Shu C.L."/>
            <person name="Osoegawa K."/>
            <person name="de Jong P.J."/>
            <person name="Hrdy I."/>
            <person name="Horvathova L."/>
            <person name="Zubacova Z."/>
            <person name="Dolezal P."/>
            <person name="Malik S.B."/>
            <person name="Logsdon J.M. Jr."/>
            <person name="Henze K."/>
            <person name="Gupta A."/>
            <person name="Wang C.C."/>
            <person name="Dunne R.L."/>
            <person name="Upcroft J.A."/>
            <person name="Upcroft P."/>
            <person name="White O."/>
            <person name="Salzberg S.L."/>
            <person name="Tang P."/>
            <person name="Chiu C.-H."/>
            <person name="Lee Y.-S."/>
            <person name="Embley T.M."/>
            <person name="Coombs G.H."/>
            <person name="Mottram J.C."/>
            <person name="Tachezy J."/>
            <person name="Fraser-Liggett C.M."/>
            <person name="Johnson P.J."/>
        </authorList>
    </citation>
    <scope>NUCLEOTIDE SEQUENCE [LARGE SCALE GENOMIC DNA]</scope>
    <source>
        <strain evidence="2">G3</strain>
    </source>
</reference>
<proteinExistence type="predicted"/>
<dbReference type="InterPro" id="IPR036770">
    <property type="entry name" value="Ankyrin_rpt-contain_sf"/>
</dbReference>
<evidence type="ECO:0000256" key="1">
    <source>
        <dbReference type="PROSITE-ProRule" id="PRU00023"/>
    </source>
</evidence>
<dbReference type="Gene3D" id="1.25.40.20">
    <property type="entry name" value="Ankyrin repeat-containing domain"/>
    <property type="match status" value="1"/>
</dbReference>
<accession>A2F197</accession>
<dbReference type="KEGG" id="tva:4759152"/>
<name>A2F197_TRIV3</name>
<dbReference type="InParanoid" id="A2F197"/>
<dbReference type="PROSITE" id="PS50088">
    <property type="entry name" value="ANK_REPEAT"/>
    <property type="match status" value="1"/>
</dbReference>
<protein>
    <submittedName>
        <fullName evidence="2">Uncharacterized protein</fullName>
    </submittedName>
</protein>
<keyword evidence="1" id="KW-0040">ANK repeat</keyword>
<dbReference type="Proteomes" id="UP000001542">
    <property type="component" value="Unassembled WGS sequence"/>
</dbReference>
<feature type="repeat" description="ANK" evidence="1">
    <location>
        <begin position="32"/>
        <end position="64"/>
    </location>
</feature>
<evidence type="ECO:0000313" key="3">
    <source>
        <dbReference type="Proteomes" id="UP000001542"/>
    </source>
</evidence>
<reference evidence="2" key="1">
    <citation type="submission" date="2006-10" db="EMBL/GenBank/DDBJ databases">
        <authorList>
            <person name="Amadeo P."/>
            <person name="Zhao Q."/>
            <person name="Wortman J."/>
            <person name="Fraser-Liggett C."/>
            <person name="Carlton J."/>
        </authorList>
    </citation>
    <scope>NUCLEOTIDE SEQUENCE</scope>
    <source>
        <strain evidence="2">G3</strain>
    </source>
</reference>
<dbReference type="SMR" id="A2F197"/>
<gene>
    <name evidence="2" type="ORF">TVAG_407550</name>
</gene>
<dbReference type="VEuPathDB" id="TrichDB:TVAGG3_0665640"/>
<dbReference type="EMBL" id="DS113571">
    <property type="protein sequence ID" value="EAY01326.1"/>
    <property type="molecule type" value="Genomic_DNA"/>
</dbReference>
<dbReference type="InterPro" id="IPR002110">
    <property type="entry name" value="Ankyrin_rpt"/>
</dbReference>
<sequence length="95" mass="11024">MEALYNKHTCKDSELIKIILKFNPDLNKTEPNGNSAISYASHHNNKEIYQLLLQLGAKQNSYQSHWTYNYSDGGMDATSDDDEPYYYIDDSDDFF</sequence>
<dbReference type="VEuPathDB" id="TrichDB:TVAG_407550"/>
<dbReference type="SUPFAM" id="SSF48403">
    <property type="entry name" value="Ankyrin repeat"/>
    <property type="match status" value="1"/>
</dbReference>
<dbReference type="Pfam" id="PF00023">
    <property type="entry name" value="Ank"/>
    <property type="match status" value="1"/>
</dbReference>
<dbReference type="PROSITE" id="PS50297">
    <property type="entry name" value="ANK_REP_REGION"/>
    <property type="match status" value="1"/>
</dbReference>
<keyword evidence="3" id="KW-1185">Reference proteome</keyword>
<dbReference type="AlphaFoldDB" id="A2F197"/>